<dbReference type="PANTHER" id="PTHR12867:SF6">
    <property type="entry name" value="N-ACETYLGLUCOSAMINYLDIPHOSPHODOLICHOL N-ACETYLGLUCOSAMINYLTRANSFERASE"/>
    <property type="match status" value="1"/>
</dbReference>
<name>A0ABD3QPE6_9STRA</name>
<keyword evidence="6" id="KW-0808">Transferase</keyword>
<evidence type="ECO:0000256" key="5">
    <source>
        <dbReference type="ARBA" id="ARBA00022676"/>
    </source>
</evidence>
<dbReference type="PANTHER" id="PTHR12867">
    <property type="entry name" value="GLYCOSYL TRANSFERASE-RELATED"/>
    <property type="match status" value="1"/>
</dbReference>
<evidence type="ECO:0000256" key="4">
    <source>
        <dbReference type="ARBA" id="ARBA00017468"/>
    </source>
</evidence>
<dbReference type="Pfam" id="PF04101">
    <property type="entry name" value="Glyco_tran_28_C"/>
    <property type="match status" value="1"/>
</dbReference>
<evidence type="ECO:0000259" key="8">
    <source>
        <dbReference type="Pfam" id="PF04101"/>
    </source>
</evidence>
<dbReference type="EC" id="2.4.1.141" evidence="3"/>
<comment type="subcellular location">
    <subcellularLocation>
        <location evidence="1">Endoplasmic reticulum</location>
    </subcellularLocation>
</comment>
<dbReference type="GO" id="GO:0004577">
    <property type="term" value="F:N-acetylglucosaminyldiphosphodolichol N-acetylglucosaminyltransferase activity"/>
    <property type="evidence" value="ECO:0007669"/>
    <property type="project" value="UniProtKB-EC"/>
</dbReference>
<dbReference type="InterPro" id="IPR007235">
    <property type="entry name" value="Glyco_trans_28_C"/>
</dbReference>
<evidence type="ECO:0000256" key="7">
    <source>
        <dbReference type="ARBA" id="ARBA00022824"/>
    </source>
</evidence>
<evidence type="ECO:0000256" key="3">
    <source>
        <dbReference type="ARBA" id="ARBA00012614"/>
    </source>
</evidence>
<evidence type="ECO:0000256" key="6">
    <source>
        <dbReference type="ARBA" id="ARBA00022679"/>
    </source>
</evidence>
<keyword evidence="10" id="KW-1185">Reference proteome</keyword>
<evidence type="ECO:0000256" key="1">
    <source>
        <dbReference type="ARBA" id="ARBA00004240"/>
    </source>
</evidence>
<proteinExistence type="inferred from homology"/>
<dbReference type="GO" id="GO:0005783">
    <property type="term" value="C:endoplasmic reticulum"/>
    <property type="evidence" value="ECO:0007669"/>
    <property type="project" value="UniProtKB-SubCell"/>
</dbReference>
<dbReference type="EMBL" id="JALLPJ020000180">
    <property type="protein sequence ID" value="KAL3799605.1"/>
    <property type="molecule type" value="Genomic_DNA"/>
</dbReference>
<gene>
    <name evidence="9" type="ORF">ACHAWO_008921</name>
</gene>
<organism evidence="9 10">
    <name type="scientific">Cyclotella atomus</name>
    <dbReference type="NCBI Taxonomy" id="382360"/>
    <lineage>
        <taxon>Eukaryota</taxon>
        <taxon>Sar</taxon>
        <taxon>Stramenopiles</taxon>
        <taxon>Ochrophyta</taxon>
        <taxon>Bacillariophyta</taxon>
        <taxon>Coscinodiscophyceae</taxon>
        <taxon>Thalassiosirophycidae</taxon>
        <taxon>Stephanodiscales</taxon>
        <taxon>Stephanodiscaceae</taxon>
        <taxon>Cyclotella</taxon>
    </lineage>
</organism>
<dbReference type="Proteomes" id="UP001530400">
    <property type="component" value="Unassembled WGS sequence"/>
</dbReference>
<evidence type="ECO:0000256" key="2">
    <source>
        <dbReference type="ARBA" id="ARBA00006962"/>
    </source>
</evidence>
<protein>
    <recommendedName>
        <fullName evidence="4">UDP-N-acetylglucosamine transferase subunit ALG13</fullName>
        <ecNumber evidence="3">2.4.1.141</ecNumber>
    </recommendedName>
</protein>
<evidence type="ECO:0000313" key="10">
    <source>
        <dbReference type="Proteomes" id="UP001530400"/>
    </source>
</evidence>
<accession>A0ABD3QPE6</accession>
<reference evidence="9 10" key="1">
    <citation type="submission" date="2024-10" db="EMBL/GenBank/DDBJ databases">
        <title>Updated reference genomes for cyclostephanoid diatoms.</title>
        <authorList>
            <person name="Roberts W.R."/>
            <person name="Alverson A.J."/>
        </authorList>
    </citation>
    <scope>NUCLEOTIDE SEQUENCE [LARGE SCALE GENOMIC DNA]</scope>
    <source>
        <strain evidence="9 10">AJA010-31</strain>
    </source>
</reference>
<evidence type="ECO:0000313" key="9">
    <source>
        <dbReference type="EMBL" id="KAL3799605.1"/>
    </source>
</evidence>
<dbReference type="Gene3D" id="3.40.50.2000">
    <property type="entry name" value="Glycogen Phosphorylase B"/>
    <property type="match status" value="1"/>
</dbReference>
<dbReference type="AlphaFoldDB" id="A0ABD3QPE6"/>
<comment type="similarity">
    <text evidence="2">Belongs to the glycosyltransferase 28 family.</text>
</comment>
<feature type="domain" description="Glycosyl transferase family 28 C-terminal" evidence="8">
    <location>
        <begin position="146"/>
        <end position="216"/>
    </location>
</feature>
<keyword evidence="5" id="KW-0328">Glycosyltransferase</keyword>
<keyword evidence="7" id="KW-0256">Endoplasmic reticulum</keyword>
<comment type="caution">
    <text evidence="9">The sequence shown here is derived from an EMBL/GenBank/DDBJ whole genome shotgun (WGS) entry which is preliminary data.</text>
</comment>
<sequence length="274" mass="30108">MKRVFATVGTTSFDPFVESICSLPFLTATLQCRCASTQKPPSDQPALSLQCTLDQQLLWRSCEILHSSKSSSCTQLPLGFSQHSSSTDPDRESEESVVEVLIQYGMGSCPSQFLPPAVGGAVQSDASDDEGFISARFPIDNGAAKHVTMNIKWYRFKTSLTADMEGADLILCHAGAGTLLEALSLKSTNDRVINAVINSELMDNHQSELADELEKRKHIRVTKEVKELTTFSGARDFWTEVNDFVPKPFVDGCGMSQVDAKVSNFQRIIDRVMS</sequence>
<dbReference type="InterPro" id="IPR039042">
    <property type="entry name" value="Alg13-like"/>
</dbReference>